<comment type="caution">
    <text evidence="1">The sequence shown here is derived from an EMBL/GenBank/DDBJ whole genome shotgun (WGS) entry which is preliminary data.</text>
</comment>
<reference evidence="1" key="1">
    <citation type="journal article" date="2021" name="Open Biol.">
        <title>Shared evolutionary footprints suggest mitochondrial oxidative damage underlies multiple complex I losses in fungi.</title>
        <authorList>
            <person name="Schikora-Tamarit M.A."/>
            <person name="Marcet-Houben M."/>
            <person name="Nosek J."/>
            <person name="Gabaldon T."/>
        </authorList>
    </citation>
    <scope>NUCLEOTIDE SEQUENCE</scope>
    <source>
        <strain evidence="1">CBS2887</strain>
    </source>
</reference>
<dbReference type="Proteomes" id="UP000774326">
    <property type="component" value="Unassembled WGS sequence"/>
</dbReference>
<protein>
    <submittedName>
        <fullName evidence="1">Uncharacterized protein</fullName>
    </submittedName>
</protein>
<proteinExistence type="predicted"/>
<gene>
    <name evidence="1" type="ORF">WICPIJ_006685</name>
</gene>
<sequence>MTSSSIDNSNIHIQGGVEITTDHHWNGLRITGQLAHHAFHFLHQDTHLHRLDVVVSWIPMQMRVGDNDLFVGLLVAQHGDQTDVIAALESVEHVIGLFVLVRVQNQLRVVDRMVEVQPKDIAFVEDGTPVNLLSSLGTESLGSVLGLEEPLVAVFGE</sequence>
<reference evidence="1" key="2">
    <citation type="submission" date="2021-01" db="EMBL/GenBank/DDBJ databases">
        <authorList>
            <person name="Schikora-Tamarit M.A."/>
        </authorList>
    </citation>
    <scope>NUCLEOTIDE SEQUENCE</scope>
    <source>
        <strain evidence="1">CBS2887</strain>
    </source>
</reference>
<dbReference type="AlphaFoldDB" id="A0A9P8Q1L0"/>
<evidence type="ECO:0000313" key="1">
    <source>
        <dbReference type="EMBL" id="KAH3682346.1"/>
    </source>
</evidence>
<keyword evidence="2" id="KW-1185">Reference proteome</keyword>
<name>A0A9P8Q1L0_WICPI</name>
<evidence type="ECO:0000313" key="2">
    <source>
        <dbReference type="Proteomes" id="UP000774326"/>
    </source>
</evidence>
<organism evidence="1 2">
    <name type="scientific">Wickerhamomyces pijperi</name>
    <name type="common">Yeast</name>
    <name type="synonym">Pichia pijperi</name>
    <dbReference type="NCBI Taxonomy" id="599730"/>
    <lineage>
        <taxon>Eukaryota</taxon>
        <taxon>Fungi</taxon>
        <taxon>Dikarya</taxon>
        <taxon>Ascomycota</taxon>
        <taxon>Saccharomycotina</taxon>
        <taxon>Saccharomycetes</taxon>
        <taxon>Phaffomycetales</taxon>
        <taxon>Wickerhamomycetaceae</taxon>
        <taxon>Wickerhamomyces</taxon>
    </lineage>
</organism>
<dbReference type="EMBL" id="JAEUBG010003768">
    <property type="protein sequence ID" value="KAH3682346.1"/>
    <property type="molecule type" value="Genomic_DNA"/>
</dbReference>
<accession>A0A9P8Q1L0</accession>